<accession>Q0YP58</accession>
<organism evidence="3 4">
    <name type="scientific">Chlorobium ferrooxidans DSM 13031</name>
    <dbReference type="NCBI Taxonomy" id="377431"/>
    <lineage>
        <taxon>Bacteria</taxon>
        <taxon>Pseudomonadati</taxon>
        <taxon>Chlorobiota</taxon>
        <taxon>Chlorobiia</taxon>
        <taxon>Chlorobiales</taxon>
        <taxon>Chlorobiaceae</taxon>
        <taxon>Chlorobium/Pelodictyon group</taxon>
        <taxon>Chlorobium</taxon>
    </lineage>
</organism>
<feature type="domain" description="Fe/B12 periplasmic-binding" evidence="2">
    <location>
        <begin position="62"/>
        <end position="314"/>
    </location>
</feature>
<dbReference type="NCBIfam" id="NF038402">
    <property type="entry name" value="TroA_like"/>
    <property type="match status" value="1"/>
</dbReference>
<dbReference type="AlphaFoldDB" id="Q0YP58"/>
<comment type="caution">
    <text evidence="3">The sequence shown here is derived from an EMBL/GenBank/DDBJ whole genome shotgun (WGS) entry which is preliminary data.</text>
</comment>
<reference evidence="3 4" key="2">
    <citation type="submission" date="2006-07" db="EMBL/GenBank/DDBJ databases">
        <title>Sequencing of the draft genome and assembly of Chlorobium ferroxidans DSM 13031.</title>
        <authorList>
            <consortium name="US DOE Joint Genome Institute (JGI-PGF)"/>
            <person name="Copeland A."/>
            <person name="Lucas S."/>
            <person name="Lapidus A."/>
            <person name="Barry K."/>
            <person name="Glavina del Rio T."/>
            <person name="Dalin E."/>
            <person name="Tice H."/>
            <person name="Bruce D."/>
            <person name="Pitluck S."/>
            <person name="Richardson P."/>
        </authorList>
    </citation>
    <scope>NUCLEOTIDE SEQUENCE [LARGE SCALE GENOMIC DNA]</scope>
    <source>
        <strain evidence="3 4">DSM 13031</strain>
    </source>
</reference>
<dbReference type="PANTHER" id="PTHR30535:SF34">
    <property type="entry name" value="MOLYBDATE-BINDING PROTEIN MOLA"/>
    <property type="match status" value="1"/>
</dbReference>
<sequence>MIDINFYAGALLYSMIDREIRAMLTIRHNAIFILFLLTLLTLGSGCSQKQQAQTALPDVKPRVVSLAPSVTEMIYAIGAGDQLVGRTSACDWPPAALKVPIIGAFGRPSLELLASIHPDMVIDVDLAEEESGKKISALGIQRSTITCKNPDDIPFALRKLGRLTGHIQEADSLARVITDGLARFRKKADSAKHKNSFYLEIWDDPLWTGGKGSYISSLIAYAGGRNIGDAVEKEYFEISQEWVIEQNPDVIACMYMSKSSSAAGAVMNRPGWQHIAAVKNRRVYERFDNNIFLRPGPRVVEGITKLYTIINQNEASSR</sequence>
<evidence type="ECO:0000313" key="4">
    <source>
        <dbReference type="Proteomes" id="UP000004162"/>
    </source>
</evidence>
<name>Q0YP58_9CHLB</name>
<dbReference type="GO" id="GO:0071281">
    <property type="term" value="P:cellular response to iron ion"/>
    <property type="evidence" value="ECO:0007669"/>
    <property type="project" value="TreeGrafter"/>
</dbReference>
<reference evidence="3 4" key="1">
    <citation type="submission" date="2006-07" db="EMBL/GenBank/DDBJ databases">
        <title>Annotation of the draft genome assembly of Chlorobium ferroxidans DSM 13031.</title>
        <authorList>
            <consortium name="US DOE Joint Genome Institute (JGI-ORNL)"/>
            <person name="Larimer F."/>
            <person name="Land M."/>
            <person name="Hauser L."/>
        </authorList>
    </citation>
    <scope>NUCLEOTIDE SEQUENCE [LARGE SCALE GENOMIC DNA]</scope>
    <source>
        <strain evidence="3 4">DSM 13031</strain>
    </source>
</reference>
<dbReference type="InterPro" id="IPR054828">
    <property type="entry name" value="Vit_B12_bind_prot"/>
</dbReference>
<evidence type="ECO:0000256" key="1">
    <source>
        <dbReference type="ARBA" id="ARBA00022729"/>
    </source>
</evidence>
<dbReference type="PROSITE" id="PS50983">
    <property type="entry name" value="FE_B12_PBP"/>
    <property type="match status" value="1"/>
</dbReference>
<proteinExistence type="predicted"/>
<dbReference type="Pfam" id="PF01497">
    <property type="entry name" value="Peripla_BP_2"/>
    <property type="match status" value="1"/>
</dbReference>
<dbReference type="PANTHER" id="PTHR30535">
    <property type="entry name" value="VITAMIN B12-BINDING PROTEIN"/>
    <property type="match status" value="1"/>
</dbReference>
<dbReference type="Gene3D" id="3.40.50.1980">
    <property type="entry name" value="Nitrogenase molybdenum iron protein domain"/>
    <property type="match status" value="2"/>
</dbReference>
<keyword evidence="4" id="KW-1185">Reference proteome</keyword>
<dbReference type="CDD" id="cd01144">
    <property type="entry name" value="BtuF"/>
    <property type="match status" value="1"/>
</dbReference>
<keyword evidence="1" id="KW-0732">Signal</keyword>
<dbReference type="SUPFAM" id="SSF53807">
    <property type="entry name" value="Helical backbone' metal receptor"/>
    <property type="match status" value="1"/>
</dbReference>
<gene>
    <name evidence="3" type="ORF">CferDRAFT_0078</name>
</gene>
<evidence type="ECO:0000313" key="3">
    <source>
        <dbReference type="EMBL" id="EAT58073.1"/>
    </source>
</evidence>
<dbReference type="EMBL" id="AASE01000034">
    <property type="protein sequence ID" value="EAT58073.1"/>
    <property type="molecule type" value="Genomic_DNA"/>
</dbReference>
<dbReference type="Proteomes" id="UP000004162">
    <property type="component" value="Unassembled WGS sequence"/>
</dbReference>
<dbReference type="InterPro" id="IPR002491">
    <property type="entry name" value="ABC_transptr_periplasmic_BD"/>
</dbReference>
<dbReference type="InterPro" id="IPR050902">
    <property type="entry name" value="ABC_Transporter_SBP"/>
</dbReference>
<evidence type="ECO:0000259" key="2">
    <source>
        <dbReference type="PROSITE" id="PS50983"/>
    </source>
</evidence>
<protein>
    <submittedName>
        <fullName evidence="3">Periplasmic binding protein</fullName>
    </submittedName>
</protein>